<evidence type="ECO:0000256" key="4">
    <source>
        <dbReference type="ARBA" id="ARBA00018522"/>
    </source>
</evidence>
<comment type="catalytic activity">
    <reaction evidence="9">
        <text>L-serine + acetyl-CoA = O-acetyl-L-serine + CoA</text>
        <dbReference type="Rhea" id="RHEA:24560"/>
        <dbReference type="ChEBI" id="CHEBI:33384"/>
        <dbReference type="ChEBI" id="CHEBI:57287"/>
        <dbReference type="ChEBI" id="CHEBI:57288"/>
        <dbReference type="ChEBI" id="CHEBI:58340"/>
        <dbReference type="EC" id="2.3.1.30"/>
    </reaction>
</comment>
<dbReference type="InterPro" id="IPR045304">
    <property type="entry name" value="LbH_SAT"/>
</dbReference>
<evidence type="ECO:0000256" key="7">
    <source>
        <dbReference type="ARBA" id="ARBA00022737"/>
    </source>
</evidence>
<comment type="similarity">
    <text evidence="2">Belongs to the transferase hexapeptide repeat family.</text>
</comment>
<evidence type="ECO:0000313" key="11">
    <source>
        <dbReference type="EMBL" id="UVW34798.1"/>
    </source>
</evidence>
<dbReference type="Gene3D" id="1.10.3130.10">
    <property type="entry name" value="serine acetyltransferase, domain 1"/>
    <property type="match status" value="1"/>
</dbReference>
<dbReference type="InterPro" id="IPR010493">
    <property type="entry name" value="Ser_AcTrfase_N"/>
</dbReference>
<gene>
    <name evidence="11" type="primary">cysE</name>
    <name evidence="11" type="ORF">NYF23_12385</name>
</gene>
<dbReference type="PROSITE" id="PS00101">
    <property type="entry name" value="HEXAPEP_TRANSFERASES"/>
    <property type="match status" value="1"/>
</dbReference>
<dbReference type="GO" id="GO:0009001">
    <property type="term" value="F:serine O-acetyltransferase activity"/>
    <property type="evidence" value="ECO:0007669"/>
    <property type="project" value="UniProtKB-EC"/>
</dbReference>
<dbReference type="InterPro" id="IPR042122">
    <property type="entry name" value="Ser_AcTrfase_N_sf"/>
</dbReference>
<dbReference type="InterPro" id="IPR018357">
    <property type="entry name" value="Hexapep_transf_CS"/>
</dbReference>
<reference evidence="11" key="1">
    <citation type="submission" date="2022-08" db="EMBL/GenBank/DDBJ databases">
        <title>Catabolic pathway analysis in culturable SAR92 clade bacteria reveals their overlooked roles in DMSP degradation in coastal seas.</title>
        <authorList>
            <person name="He X."/>
            <person name="Zhang X."/>
            <person name="Zhang Y."/>
        </authorList>
    </citation>
    <scope>NUCLEOTIDE SEQUENCE</scope>
    <source>
        <strain evidence="11">H455</strain>
    </source>
</reference>
<dbReference type="Gene3D" id="2.160.10.10">
    <property type="entry name" value="Hexapeptide repeat proteins"/>
    <property type="match status" value="1"/>
</dbReference>
<evidence type="ECO:0000256" key="9">
    <source>
        <dbReference type="ARBA" id="ARBA00049486"/>
    </source>
</evidence>
<evidence type="ECO:0000256" key="8">
    <source>
        <dbReference type="ARBA" id="ARBA00023315"/>
    </source>
</evidence>
<keyword evidence="7" id="KW-0677">Repeat</keyword>
<accession>A0ABY5TR65</accession>
<feature type="domain" description="Serine acetyltransferase N-terminal" evidence="10">
    <location>
        <begin position="23"/>
        <end position="126"/>
    </location>
</feature>
<protein>
    <recommendedName>
        <fullName evidence="4">Serine acetyltransferase</fullName>
        <ecNumber evidence="3">2.3.1.30</ecNumber>
    </recommendedName>
</protein>
<evidence type="ECO:0000256" key="1">
    <source>
        <dbReference type="ARBA" id="ARBA00004876"/>
    </source>
</evidence>
<evidence type="ECO:0000256" key="6">
    <source>
        <dbReference type="ARBA" id="ARBA00022679"/>
    </source>
</evidence>
<evidence type="ECO:0000313" key="12">
    <source>
        <dbReference type="Proteomes" id="UP001059934"/>
    </source>
</evidence>
<evidence type="ECO:0000259" key="10">
    <source>
        <dbReference type="SMART" id="SM00971"/>
    </source>
</evidence>
<dbReference type="CDD" id="cd03354">
    <property type="entry name" value="LbH_SAT"/>
    <property type="match status" value="1"/>
</dbReference>
<keyword evidence="12" id="KW-1185">Reference proteome</keyword>
<dbReference type="Proteomes" id="UP001059934">
    <property type="component" value="Chromosome"/>
</dbReference>
<name>A0ABY5TR65_9GAMM</name>
<dbReference type="EMBL" id="CP103416">
    <property type="protein sequence ID" value="UVW34798.1"/>
    <property type="molecule type" value="Genomic_DNA"/>
</dbReference>
<evidence type="ECO:0000256" key="2">
    <source>
        <dbReference type="ARBA" id="ARBA00007274"/>
    </source>
</evidence>
<organism evidence="11 12">
    <name type="scientific">SAR92 clade bacterium H455</name>
    <dbReference type="NCBI Taxonomy" id="2974818"/>
    <lineage>
        <taxon>Bacteria</taxon>
        <taxon>Pseudomonadati</taxon>
        <taxon>Pseudomonadota</taxon>
        <taxon>Gammaproteobacteria</taxon>
        <taxon>Cellvibrionales</taxon>
        <taxon>Porticoccaceae</taxon>
        <taxon>SAR92 clade</taxon>
    </lineage>
</organism>
<dbReference type="Pfam" id="PF06426">
    <property type="entry name" value="SATase_N"/>
    <property type="match status" value="1"/>
</dbReference>
<dbReference type="NCBIfam" id="NF041874">
    <property type="entry name" value="EPS_EpsC"/>
    <property type="match status" value="1"/>
</dbReference>
<keyword evidence="8 11" id="KW-0012">Acyltransferase</keyword>
<dbReference type="EC" id="2.3.1.30" evidence="3"/>
<dbReference type="NCBIfam" id="TIGR01172">
    <property type="entry name" value="cysE"/>
    <property type="match status" value="1"/>
</dbReference>
<keyword evidence="6 11" id="KW-0808">Transferase</keyword>
<comment type="pathway">
    <text evidence="1">Amino-acid biosynthesis; L-cysteine biosynthesis; L-cysteine from L-serine: step 1/2.</text>
</comment>
<dbReference type="SUPFAM" id="SSF51161">
    <property type="entry name" value="Trimeric LpxA-like enzymes"/>
    <property type="match status" value="1"/>
</dbReference>
<dbReference type="Pfam" id="PF00132">
    <property type="entry name" value="Hexapep"/>
    <property type="match status" value="1"/>
</dbReference>
<dbReference type="InterPro" id="IPR005881">
    <property type="entry name" value="Ser_O-AcTrfase"/>
</dbReference>
<sequence length="276" mass="29158">MNKPITVSKMASSSTSIQGPDSVWQKIRREAQSAATDEPALANFFNATVIGHSSLGSALSYYLASKLASDEVPEAMLRTLMERAFSTGEIIDAVAADIAATVDRDSACTLYLTPFLYFKGFLALQAYRVAHQLWNEQRQSLALLVQYRISLIFAVDIHPAAVIGSGILIDHGTGLVIGETAVIEDCVSIMQSVTLGGTGKVSGDRHPKIRKGVLLGPGAKILGNIEVGEGAMVAASSVVLKAVPAHAVVAGVPAAVVGDTRCDEPSQAMDHYFKCD</sequence>
<dbReference type="InterPro" id="IPR001451">
    <property type="entry name" value="Hexapep"/>
</dbReference>
<keyword evidence="5" id="KW-0028">Amino-acid biosynthesis</keyword>
<dbReference type="PANTHER" id="PTHR42811">
    <property type="entry name" value="SERINE ACETYLTRANSFERASE"/>
    <property type="match status" value="1"/>
</dbReference>
<evidence type="ECO:0000256" key="3">
    <source>
        <dbReference type="ARBA" id="ARBA00013266"/>
    </source>
</evidence>
<dbReference type="InterPro" id="IPR011004">
    <property type="entry name" value="Trimer_LpxA-like_sf"/>
</dbReference>
<proteinExistence type="inferred from homology"/>
<dbReference type="SMART" id="SM00971">
    <property type="entry name" value="SATase_N"/>
    <property type="match status" value="1"/>
</dbReference>
<dbReference type="InterPro" id="IPR053376">
    <property type="entry name" value="Serine_acetyltransferase"/>
</dbReference>
<evidence type="ECO:0000256" key="5">
    <source>
        <dbReference type="ARBA" id="ARBA00022605"/>
    </source>
</evidence>